<dbReference type="Pfam" id="PF03594">
    <property type="entry name" value="BenE"/>
    <property type="match status" value="1"/>
</dbReference>
<dbReference type="Proteomes" id="UP000531216">
    <property type="component" value="Unassembled WGS sequence"/>
</dbReference>
<dbReference type="PANTHER" id="PTHR30199:SF0">
    <property type="entry name" value="INNER MEMBRANE PROTEIN YDCO"/>
    <property type="match status" value="1"/>
</dbReference>
<feature type="transmembrane region" description="Helical" evidence="1">
    <location>
        <begin position="121"/>
        <end position="137"/>
    </location>
</feature>
<name>A0A7W6BTN5_9HYPH</name>
<protein>
    <submittedName>
        <fullName evidence="2">Benzoate membrane transport protein</fullName>
    </submittedName>
</protein>
<evidence type="ECO:0000256" key="1">
    <source>
        <dbReference type="SAM" id="Phobius"/>
    </source>
</evidence>
<dbReference type="GO" id="GO:0042925">
    <property type="term" value="F:benzoate transmembrane transporter activity"/>
    <property type="evidence" value="ECO:0007669"/>
    <property type="project" value="InterPro"/>
</dbReference>
<keyword evidence="1" id="KW-0812">Transmembrane</keyword>
<feature type="transmembrane region" description="Helical" evidence="1">
    <location>
        <begin position="89"/>
        <end position="109"/>
    </location>
</feature>
<dbReference type="OrthoDB" id="9792424at2"/>
<dbReference type="EMBL" id="JACIDO010000003">
    <property type="protein sequence ID" value="MBB3935829.1"/>
    <property type="molecule type" value="Genomic_DNA"/>
</dbReference>
<dbReference type="InterPro" id="IPR004711">
    <property type="entry name" value="Benzoate_Transporter"/>
</dbReference>
<dbReference type="GO" id="GO:0005886">
    <property type="term" value="C:plasma membrane"/>
    <property type="evidence" value="ECO:0007669"/>
    <property type="project" value="TreeGrafter"/>
</dbReference>
<feature type="transmembrane region" description="Helical" evidence="1">
    <location>
        <begin position="286"/>
        <end position="309"/>
    </location>
</feature>
<proteinExistence type="predicted"/>
<gene>
    <name evidence="2" type="ORF">GGR05_001973</name>
</gene>
<reference evidence="2 3" key="1">
    <citation type="submission" date="2020-08" db="EMBL/GenBank/DDBJ databases">
        <title>Genomic Encyclopedia of Type Strains, Phase IV (KMG-IV): sequencing the most valuable type-strain genomes for metagenomic binning, comparative biology and taxonomic classification.</title>
        <authorList>
            <person name="Goeker M."/>
        </authorList>
    </citation>
    <scope>NUCLEOTIDE SEQUENCE [LARGE SCALE GENOMIC DNA]</scope>
    <source>
        <strain evidence="2 3">DSM 25024</strain>
    </source>
</reference>
<organism evidence="2 3">
    <name type="scientific">Aureimonas phyllosphaerae</name>
    <dbReference type="NCBI Taxonomy" id="1166078"/>
    <lineage>
        <taxon>Bacteria</taxon>
        <taxon>Pseudomonadati</taxon>
        <taxon>Pseudomonadota</taxon>
        <taxon>Alphaproteobacteria</taxon>
        <taxon>Hyphomicrobiales</taxon>
        <taxon>Aurantimonadaceae</taxon>
        <taxon>Aureimonas</taxon>
    </lineage>
</organism>
<feature type="transmembrane region" description="Helical" evidence="1">
    <location>
        <begin position="143"/>
        <end position="160"/>
    </location>
</feature>
<feature type="transmembrane region" description="Helical" evidence="1">
    <location>
        <begin position="315"/>
        <end position="334"/>
    </location>
</feature>
<evidence type="ECO:0000313" key="2">
    <source>
        <dbReference type="EMBL" id="MBB3935829.1"/>
    </source>
</evidence>
<evidence type="ECO:0000313" key="3">
    <source>
        <dbReference type="Proteomes" id="UP000531216"/>
    </source>
</evidence>
<feature type="transmembrane region" description="Helical" evidence="1">
    <location>
        <begin position="346"/>
        <end position="379"/>
    </location>
</feature>
<keyword evidence="3" id="KW-1185">Reference proteome</keyword>
<feature type="transmembrane region" description="Helical" evidence="1">
    <location>
        <begin position="41"/>
        <end position="59"/>
    </location>
</feature>
<comment type="caution">
    <text evidence="2">The sequence shown here is derived from an EMBL/GenBank/DDBJ whole genome shotgun (WGS) entry which is preliminary data.</text>
</comment>
<dbReference type="AlphaFoldDB" id="A0A7W6BTN5"/>
<sequence>MRPPPLSALSAGLLAAFVGFASSFSVVLQGLVGVGASPEEAASGIMALSIAMGVCGILVSWRMRMPISVAWSTPGAALLAGAGEPAGGFAAAIGAFILAGALVVLAGLVKPIGRAISRIPLSLANAMLAGILLPLCLAPVKAVASIPLEALAVIAIWFLVGRWSRVLAVPAAAVATFLLIFLAHSSPGGTAAVIPAPVLVLPDWSPASLVGLGLPLFLITMASQNIPGLAILRVNGFAAEPAPLFTATGVASLLCAPFGGHAVNLAAITAAICAGDEAGSDRGRRWWAGIVSGVAYIAFGLTAGWATAFAAQSPALVQTVAGVALIGAFTGALGGMVGETDDREAAILCFVVTASGVPFLGISAPFWGLVVGGVVLLAVRRRG</sequence>
<keyword evidence="1" id="KW-0472">Membrane</keyword>
<dbReference type="NCBIfam" id="TIGR00843">
    <property type="entry name" value="benE"/>
    <property type="match status" value="1"/>
</dbReference>
<dbReference type="PANTHER" id="PTHR30199">
    <property type="entry name" value="MFS FAMILY TRANSPORTER, PREDICTED SUBSTRATE BENZOATE"/>
    <property type="match status" value="1"/>
</dbReference>
<keyword evidence="1" id="KW-1133">Transmembrane helix</keyword>
<accession>A0A7W6BTN5</accession>
<dbReference type="RefSeq" id="WP_090961107.1">
    <property type="nucleotide sequence ID" value="NZ_FOOA01000003.1"/>
</dbReference>